<sequence length="93" mass="9736">MDILATISIASGLASAAAWIYASHVKVSRDKALSQRHRAAEKTSSTPDLSGVTFDGWEVRETLAAQSKWNSIGAVLAALAVLCQAVSQATAHV</sequence>
<accession>Q5BMX2</accession>
<dbReference type="AlphaFoldDB" id="Q5BMX2"/>
<reference evidence="1" key="1">
    <citation type="journal article" date="2005" name="Proc. Natl. Acad. Sci. U.S.A.">
        <title>Integrons in Xanthomonas: a source of species genome diversity.</title>
        <authorList>
            <person name="Gillings M.R."/>
            <person name="Holley M.P."/>
            <person name="Stokes H.W."/>
            <person name="Holmes A.J."/>
        </authorList>
    </citation>
    <scope>NUCLEOTIDE SEQUENCE</scope>
    <source>
        <strain evidence="1">DAR41335</strain>
    </source>
</reference>
<name>Q5BMX2_9XANT</name>
<evidence type="ECO:0000313" key="1">
    <source>
        <dbReference type="EMBL" id="AAX24149.1"/>
    </source>
</evidence>
<proteinExistence type="predicted"/>
<dbReference type="EMBL" id="AY928773">
    <property type="protein sequence ID" value="AAX24149.1"/>
    <property type="molecule type" value="Genomic_DNA"/>
</dbReference>
<protein>
    <submittedName>
        <fullName evidence="1">Uncharacterized protein orf94</fullName>
    </submittedName>
</protein>
<organism evidence="1">
    <name type="scientific">Xanthomonas hortorum pv. vitians</name>
    <dbReference type="NCBI Taxonomy" id="83224"/>
    <lineage>
        <taxon>Bacteria</taxon>
        <taxon>Pseudomonadati</taxon>
        <taxon>Pseudomonadota</taxon>
        <taxon>Gammaproteobacteria</taxon>
        <taxon>Lysobacterales</taxon>
        <taxon>Lysobacteraceae</taxon>
        <taxon>Xanthomonas</taxon>
    </lineage>
</organism>
<gene>
    <name evidence="1" type="primary">orf94</name>
</gene>